<feature type="domain" description="INTS6/SAGE1/DDX26B/CT45 C-terminal" evidence="2">
    <location>
        <begin position="207"/>
        <end position="268"/>
    </location>
</feature>
<dbReference type="Pfam" id="PF15300">
    <property type="entry name" value="INT_SG_DDX_CT_C"/>
    <property type="match status" value="1"/>
</dbReference>
<dbReference type="PANTHER" id="PTHR12957:SF22">
    <property type="entry name" value="INTEGRATOR COMPLEX SUBUNIT 6-LIKE"/>
    <property type="match status" value="1"/>
</dbReference>
<accession>A0A833ZAZ5</accession>
<dbReference type="GO" id="GO:0032039">
    <property type="term" value="C:integrator complex"/>
    <property type="evidence" value="ECO:0007669"/>
    <property type="project" value="TreeGrafter"/>
</dbReference>
<dbReference type="EMBL" id="JABVXQ010000009">
    <property type="protein sequence ID" value="KAF6090654.1"/>
    <property type="molecule type" value="Genomic_DNA"/>
</dbReference>
<dbReference type="GO" id="GO:0034472">
    <property type="term" value="P:snRNA 3'-end processing"/>
    <property type="evidence" value="ECO:0007669"/>
    <property type="project" value="TreeGrafter"/>
</dbReference>
<dbReference type="AlphaFoldDB" id="A0A833ZAZ5"/>
<proteinExistence type="predicted"/>
<dbReference type="Proteomes" id="UP000664940">
    <property type="component" value="Unassembled WGS sequence"/>
</dbReference>
<feature type="region of interest" description="Disordered" evidence="1">
    <location>
        <begin position="77"/>
        <end position="103"/>
    </location>
</feature>
<organism evidence="3 4">
    <name type="scientific">Phyllostomus discolor</name>
    <name type="common">pale spear-nosed bat</name>
    <dbReference type="NCBI Taxonomy" id="89673"/>
    <lineage>
        <taxon>Eukaryota</taxon>
        <taxon>Metazoa</taxon>
        <taxon>Chordata</taxon>
        <taxon>Craniata</taxon>
        <taxon>Vertebrata</taxon>
        <taxon>Euteleostomi</taxon>
        <taxon>Mammalia</taxon>
        <taxon>Eutheria</taxon>
        <taxon>Laurasiatheria</taxon>
        <taxon>Chiroptera</taxon>
        <taxon>Yangochiroptera</taxon>
        <taxon>Phyllostomidae</taxon>
        <taxon>Phyllostominae</taxon>
        <taxon>Phyllostomus</taxon>
    </lineage>
</organism>
<evidence type="ECO:0000259" key="2">
    <source>
        <dbReference type="Pfam" id="PF15300"/>
    </source>
</evidence>
<comment type="caution">
    <text evidence="3">The sequence shown here is derived from an EMBL/GenBank/DDBJ whole genome shotgun (WGS) entry which is preliminary data.</text>
</comment>
<reference evidence="3 4" key="1">
    <citation type="journal article" date="2020" name="Nature">
        <title>Six reference-quality genomes reveal evolution of bat adaptations.</title>
        <authorList>
            <person name="Jebb D."/>
            <person name="Huang Z."/>
            <person name="Pippel M."/>
            <person name="Hughes G.M."/>
            <person name="Lavrichenko K."/>
            <person name="Devanna P."/>
            <person name="Winkler S."/>
            <person name="Jermiin L.S."/>
            <person name="Skirmuntt E.C."/>
            <person name="Katzourakis A."/>
            <person name="Burkitt-Gray L."/>
            <person name="Ray D.A."/>
            <person name="Sullivan K.A.M."/>
            <person name="Roscito J.G."/>
            <person name="Kirilenko B.M."/>
            <person name="Davalos L.M."/>
            <person name="Corthals A.P."/>
            <person name="Power M.L."/>
            <person name="Jones G."/>
            <person name="Ransome R.D."/>
            <person name="Dechmann D.K.N."/>
            <person name="Locatelli A.G."/>
            <person name="Puechmaille S.J."/>
            <person name="Fedrigo O."/>
            <person name="Jarvis E.D."/>
            <person name="Hiller M."/>
            <person name="Vernes S.C."/>
            <person name="Myers E.W."/>
            <person name="Teeling E.C."/>
        </authorList>
    </citation>
    <scope>NUCLEOTIDE SEQUENCE [LARGE SCALE GENOMIC DNA]</scope>
    <source>
        <strain evidence="3">Bat1K_MPI-CBG_1</strain>
    </source>
</reference>
<evidence type="ECO:0000256" key="1">
    <source>
        <dbReference type="SAM" id="MobiDB-lite"/>
    </source>
</evidence>
<sequence length="291" mass="32807">MRSNMLKTHKFIVGQDEDSLHSVPVAQMGNYQEYLKTLASPLREIDPDQPKRLHTFGNPFKQDKKGMMIDEADDFVAGPQNKVKRPGEPNNPLSSKRRRNATVTHDVHEEKMENGQIPPDVFLSKPAAPELINITGDGIPPNQLDSLSDDFTNLRKDGLIHKSSSNAFVGGTKNCSVPAYDRKVSVTSTFRTVPNALQITPAMAQGINADIKHQLMKEVRKFGRKYERIFILLEGVQGPLAVKKQFVEFTIKEAARFKRRVLIQYLEKVLEKIDSHHLLNNVNHINSKSSC</sequence>
<dbReference type="PANTHER" id="PTHR12957">
    <property type="entry name" value="DEAD/H BOX POLYPEPTIDE 26/DICE1-RELATED"/>
    <property type="match status" value="1"/>
</dbReference>
<name>A0A833ZAZ5_9CHIR</name>
<evidence type="ECO:0000313" key="3">
    <source>
        <dbReference type="EMBL" id="KAF6090654.1"/>
    </source>
</evidence>
<gene>
    <name evidence="3" type="ORF">HJG60_006827</name>
</gene>
<dbReference type="InterPro" id="IPR029307">
    <property type="entry name" value="INT_SG_DDX_CT_C"/>
</dbReference>
<protein>
    <submittedName>
        <fullName evidence="3">Integrator complex subunit 6 like</fullName>
    </submittedName>
</protein>
<evidence type="ECO:0000313" key="4">
    <source>
        <dbReference type="Proteomes" id="UP000664940"/>
    </source>
</evidence>
<dbReference type="InterPro" id="IPR051113">
    <property type="entry name" value="Integrator_subunit6"/>
</dbReference>